<dbReference type="Proteomes" id="UP000314294">
    <property type="component" value="Unassembled WGS sequence"/>
</dbReference>
<organism evidence="2 3">
    <name type="scientific">Liparis tanakae</name>
    <name type="common">Tanaka's snailfish</name>
    <dbReference type="NCBI Taxonomy" id="230148"/>
    <lineage>
        <taxon>Eukaryota</taxon>
        <taxon>Metazoa</taxon>
        <taxon>Chordata</taxon>
        <taxon>Craniata</taxon>
        <taxon>Vertebrata</taxon>
        <taxon>Euteleostomi</taxon>
        <taxon>Actinopterygii</taxon>
        <taxon>Neopterygii</taxon>
        <taxon>Teleostei</taxon>
        <taxon>Neoteleostei</taxon>
        <taxon>Acanthomorphata</taxon>
        <taxon>Eupercaria</taxon>
        <taxon>Perciformes</taxon>
        <taxon>Cottioidei</taxon>
        <taxon>Cottales</taxon>
        <taxon>Liparidae</taxon>
        <taxon>Liparis</taxon>
    </lineage>
</organism>
<feature type="region of interest" description="Disordered" evidence="1">
    <location>
        <begin position="196"/>
        <end position="229"/>
    </location>
</feature>
<proteinExistence type="predicted"/>
<accession>A0A4Z2GIV1</accession>
<feature type="compositionally biased region" description="Basic and acidic residues" evidence="1">
    <location>
        <begin position="238"/>
        <end position="250"/>
    </location>
</feature>
<dbReference type="EMBL" id="SRLO01000522">
    <property type="protein sequence ID" value="TNN53220.1"/>
    <property type="molecule type" value="Genomic_DNA"/>
</dbReference>
<gene>
    <name evidence="2" type="ORF">EYF80_036581</name>
</gene>
<dbReference type="AlphaFoldDB" id="A0A4Z2GIV1"/>
<reference evidence="2 3" key="1">
    <citation type="submission" date="2019-03" db="EMBL/GenBank/DDBJ databases">
        <title>First draft genome of Liparis tanakae, snailfish: a comprehensive survey of snailfish specific genes.</title>
        <authorList>
            <person name="Kim W."/>
            <person name="Song I."/>
            <person name="Jeong J.-H."/>
            <person name="Kim D."/>
            <person name="Kim S."/>
            <person name="Ryu S."/>
            <person name="Song J.Y."/>
            <person name="Lee S.K."/>
        </authorList>
    </citation>
    <scope>NUCLEOTIDE SEQUENCE [LARGE SCALE GENOMIC DNA]</scope>
    <source>
        <tissue evidence="2">Muscle</tissue>
    </source>
</reference>
<evidence type="ECO:0000313" key="3">
    <source>
        <dbReference type="Proteomes" id="UP000314294"/>
    </source>
</evidence>
<protein>
    <submittedName>
        <fullName evidence="2">Uncharacterized protein</fullName>
    </submittedName>
</protein>
<sequence>MISQCNSCHADVGGHRPLHPAAQLSALLHGTRAGHPAPEHLLVGLPEVLRQEGVDDGVDGGVAVGQAVSHHAEHEGGLVQGEGAELHPQVDDVVRQPGQAEDHDHHQDRLGRLRRERSAVVIVNTVDILREEILRAPGPARTHLGIADRDQRERQHVSEHEGAHHVDLPLVVRPDLPAEGVVVLPLHDVLVVRNGRRHDQGQGPDEHHPEQRVPPDPDRRGLPGVDDGHVAVHGHRRQREDADQHGHGEEVVDELADERAQHPRGQHVDGGLEGHAEEQVGQVRHAQVEDEDGGGAARLSRFAARQHRDHRAVAQHAEDENEAKYQKRNKVVHLHPQDGFSWQPHRVGVERLTLVLHLQIHLFFLFFFPPLEVKRSYMLMYFSRMKAVDGAHARAGCLPLATSRIATIPSQCSQ</sequence>
<feature type="compositionally biased region" description="Basic and acidic residues" evidence="1">
    <location>
        <begin position="197"/>
        <end position="229"/>
    </location>
</feature>
<keyword evidence="3" id="KW-1185">Reference proteome</keyword>
<evidence type="ECO:0000313" key="2">
    <source>
        <dbReference type="EMBL" id="TNN53220.1"/>
    </source>
</evidence>
<comment type="caution">
    <text evidence="2">The sequence shown here is derived from an EMBL/GenBank/DDBJ whole genome shotgun (WGS) entry which is preliminary data.</text>
</comment>
<evidence type="ECO:0000256" key="1">
    <source>
        <dbReference type="SAM" id="MobiDB-lite"/>
    </source>
</evidence>
<name>A0A4Z2GIV1_9TELE</name>
<feature type="region of interest" description="Disordered" evidence="1">
    <location>
        <begin position="234"/>
        <end position="253"/>
    </location>
</feature>